<dbReference type="SMART" id="SM00091">
    <property type="entry name" value="PAS"/>
    <property type="match status" value="4"/>
</dbReference>
<organism evidence="10 11">
    <name type="scientific">Hymenobacter coccineus</name>
    <dbReference type="NCBI Taxonomy" id="1908235"/>
    <lineage>
        <taxon>Bacteria</taxon>
        <taxon>Pseudomonadati</taxon>
        <taxon>Bacteroidota</taxon>
        <taxon>Cytophagia</taxon>
        <taxon>Cytophagales</taxon>
        <taxon>Hymenobacteraceae</taxon>
        <taxon>Hymenobacter</taxon>
    </lineage>
</organism>
<dbReference type="SUPFAM" id="SSF47384">
    <property type="entry name" value="Homodimeric domain of signal transducing histidine kinase"/>
    <property type="match status" value="1"/>
</dbReference>
<dbReference type="GO" id="GO:0000155">
    <property type="term" value="F:phosphorelay sensor kinase activity"/>
    <property type="evidence" value="ECO:0007669"/>
    <property type="project" value="InterPro"/>
</dbReference>
<dbReference type="PROSITE" id="PS50109">
    <property type="entry name" value="HIS_KIN"/>
    <property type="match status" value="1"/>
</dbReference>
<dbReference type="SUPFAM" id="SSF55785">
    <property type="entry name" value="PYP-like sensor domain (PAS domain)"/>
    <property type="match status" value="4"/>
</dbReference>
<dbReference type="PANTHER" id="PTHR42878:SF15">
    <property type="entry name" value="BACTERIOPHYTOCHROME"/>
    <property type="match status" value="1"/>
</dbReference>
<sequence length="788" mass="87413">MALLPVFDALPGAYLLLSPALVIEAASAAYLSATLTKQSALIGRHFFDVFPDNPQTPLLQASLAQVVATSQPHELPRVPYAIPDPARPGHFVQRYWRTHHTPVLDAQGHVTGIIHAVVDITAQVQAERWLHESQAREQAARLAVAAQTEELAAAQRQVQARETFYQLFAHTPAAIAIQRGPAHRYEYVNAALQQFFPDRQLLGRPVAEALPEIVPTGLLHILDGVYHTGETYFGHEVPLRLAQADGSPNRQRYFTFTYQAYREAGEIVGVSTFAYEVTGLVLARQQRERERQQLRDLFEQAPVALSVFRGPTYVLEVVNPLMAAMWHRPVAELVDQPLFEALPELEALGLRALLEQVVRTGTPYQLQEWQSPATDCHAEPRFFNFMFHPLRDEHAQVTGVACVATPVTDQVLARRVSEDHAQQLRLLTDALPVLVACVDQQERYVFANQAYERWYGRPAAELVGRPVREVIGETAWARGAPNRARAQAGECVEFDAANYGPGADQHIEGSLIPNVQQGRSRGYYILIADVTGLVAARQTAEASAQRAHALADELRLANEQLTRVNVDLDHFVHVASHDLRAPITNVEGLLRVLREQLPGDLAQTGSVPRVLALLEHAIERFQLTLTQLTDIARLQESQAAEPVDLATLVEDVRLDLTPLLTETQAQLVVDVATCPRISFPPVHLRSIVFNLLSNAVKYRHPDRPAVVHLRAHGSASQAVLEVQDNGLGLDERQQAQLFDLFKRLHSHVEGSGVGLYLVKRMVENAGGRIAVQSQLDVGSTFTVWLPRS</sequence>
<dbReference type="EMBL" id="MDZA01000097">
    <property type="protein sequence ID" value="OGX91016.1"/>
    <property type="molecule type" value="Genomic_DNA"/>
</dbReference>
<dbReference type="NCBIfam" id="TIGR00229">
    <property type="entry name" value="sensory_box"/>
    <property type="match status" value="1"/>
</dbReference>
<evidence type="ECO:0000313" key="11">
    <source>
        <dbReference type="Proteomes" id="UP000177506"/>
    </source>
</evidence>
<keyword evidence="5" id="KW-0418">Kinase</keyword>
<accession>A0A1G1TJH5</accession>
<dbReference type="GO" id="GO:0007234">
    <property type="term" value="P:osmosensory signaling via phosphorelay pathway"/>
    <property type="evidence" value="ECO:0007669"/>
    <property type="project" value="TreeGrafter"/>
</dbReference>
<protein>
    <recommendedName>
        <fullName evidence="2">histidine kinase</fullName>
        <ecNumber evidence="2">2.7.13.3</ecNumber>
    </recommendedName>
</protein>
<dbReference type="SUPFAM" id="SSF55874">
    <property type="entry name" value="ATPase domain of HSP90 chaperone/DNA topoisomerase II/histidine kinase"/>
    <property type="match status" value="1"/>
</dbReference>
<keyword evidence="11" id="KW-1185">Reference proteome</keyword>
<evidence type="ECO:0000256" key="5">
    <source>
        <dbReference type="ARBA" id="ARBA00022777"/>
    </source>
</evidence>
<dbReference type="GO" id="GO:0030295">
    <property type="term" value="F:protein kinase activator activity"/>
    <property type="evidence" value="ECO:0007669"/>
    <property type="project" value="TreeGrafter"/>
</dbReference>
<dbReference type="InterPro" id="IPR005467">
    <property type="entry name" value="His_kinase_dom"/>
</dbReference>
<dbReference type="InterPro" id="IPR013656">
    <property type="entry name" value="PAS_4"/>
</dbReference>
<dbReference type="InterPro" id="IPR035965">
    <property type="entry name" value="PAS-like_dom_sf"/>
</dbReference>
<dbReference type="SMART" id="SM00388">
    <property type="entry name" value="HisKA"/>
    <property type="match status" value="1"/>
</dbReference>
<keyword evidence="6" id="KW-0472">Membrane</keyword>
<dbReference type="SMART" id="SM00387">
    <property type="entry name" value="HATPase_c"/>
    <property type="match status" value="1"/>
</dbReference>
<evidence type="ECO:0000256" key="1">
    <source>
        <dbReference type="ARBA" id="ARBA00000085"/>
    </source>
</evidence>
<dbReference type="InterPro" id="IPR003661">
    <property type="entry name" value="HisK_dim/P_dom"/>
</dbReference>
<dbReference type="Gene3D" id="1.10.287.130">
    <property type="match status" value="1"/>
</dbReference>
<dbReference type="InterPro" id="IPR003594">
    <property type="entry name" value="HATPase_dom"/>
</dbReference>
<dbReference type="Proteomes" id="UP000177506">
    <property type="component" value="Unassembled WGS sequence"/>
</dbReference>
<evidence type="ECO:0000259" key="9">
    <source>
        <dbReference type="PROSITE" id="PS50113"/>
    </source>
</evidence>
<comment type="catalytic activity">
    <reaction evidence="1">
        <text>ATP + protein L-histidine = ADP + protein N-phospho-L-histidine.</text>
        <dbReference type="EC" id="2.7.13.3"/>
    </reaction>
</comment>
<dbReference type="InterPro" id="IPR000700">
    <property type="entry name" value="PAS-assoc_C"/>
</dbReference>
<evidence type="ECO:0000313" key="10">
    <source>
        <dbReference type="EMBL" id="OGX91016.1"/>
    </source>
</evidence>
<feature type="domain" description="PAS" evidence="8">
    <location>
        <begin position="420"/>
        <end position="471"/>
    </location>
</feature>
<gene>
    <name evidence="10" type="ORF">BEN49_21415</name>
</gene>
<dbReference type="Gene3D" id="3.30.565.10">
    <property type="entry name" value="Histidine kinase-like ATPase, C-terminal domain"/>
    <property type="match status" value="1"/>
</dbReference>
<dbReference type="Pfam" id="PF02518">
    <property type="entry name" value="HATPase_c"/>
    <property type="match status" value="1"/>
</dbReference>
<keyword evidence="3" id="KW-0597">Phosphoprotein</keyword>
<dbReference type="PROSITE" id="PS50113">
    <property type="entry name" value="PAC"/>
    <property type="match status" value="1"/>
</dbReference>
<dbReference type="PROSITE" id="PS50112">
    <property type="entry name" value="PAS"/>
    <property type="match status" value="1"/>
</dbReference>
<feature type="domain" description="Histidine kinase" evidence="7">
    <location>
        <begin position="574"/>
        <end position="788"/>
    </location>
</feature>
<dbReference type="AlphaFoldDB" id="A0A1G1TJH5"/>
<dbReference type="EC" id="2.7.13.3" evidence="2"/>
<dbReference type="Pfam" id="PF08448">
    <property type="entry name" value="PAS_4"/>
    <property type="match status" value="4"/>
</dbReference>
<comment type="caution">
    <text evidence="10">The sequence shown here is derived from an EMBL/GenBank/DDBJ whole genome shotgun (WGS) entry which is preliminary data.</text>
</comment>
<dbReference type="GO" id="GO:0000156">
    <property type="term" value="F:phosphorelay response regulator activity"/>
    <property type="evidence" value="ECO:0007669"/>
    <property type="project" value="TreeGrafter"/>
</dbReference>
<dbReference type="InterPro" id="IPR036890">
    <property type="entry name" value="HATPase_C_sf"/>
</dbReference>
<reference evidence="10 11" key="1">
    <citation type="submission" date="2016-08" db="EMBL/GenBank/DDBJ databases">
        <title>Hymenobacter coccineus sp. nov., Hymenobacter lapidarius sp. nov. and Hymenobacter glacialis sp. nov., isolated from Antarctic soil.</title>
        <authorList>
            <person name="Sedlacek I."/>
            <person name="Kralova S."/>
            <person name="Kyrova K."/>
            <person name="Maslanova I."/>
            <person name="Stankova E."/>
            <person name="Vrbovska V."/>
            <person name="Nemec M."/>
            <person name="Bartak M."/>
            <person name="Svec P."/>
            <person name="Busse H.-J."/>
            <person name="Pantucek R."/>
        </authorList>
    </citation>
    <scope>NUCLEOTIDE SEQUENCE [LARGE SCALE GENOMIC DNA]</scope>
    <source>
        <strain evidence="10 11">CCM 8649</strain>
    </source>
</reference>
<dbReference type="InterPro" id="IPR000014">
    <property type="entry name" value="PAS"/>
</dbReference>
<name>A0A1G1TJH5_9BACT</name>
<dbReference type="CDD" id="cd00082">
    <property type="entry name" value="HisKA"/>
    <property type="match status" value="1"/>
</dbReference>
<dbReference type="GO" id="GO:0016020">
    <property type="term" value="C:membrane"/>
    <property type="evidence" value="ECO:0007669"/>
    <property type="project" value="UniProtKB-SubCell"/>
</dbReference>
<evidence type="ECO:0000259" key="7">
    <source>
        <dbReference type="PROSITE" id="PS50109"/>
    </source>
</evidence>
<evidence type="ECO:0000256" key="2">
    <source>
        <dbReference type="ARBA" id="ARBA00012438"/>
    </source>
</evidence>
<dbReference type="InterPro" id="IPR004358">
    <property type="entry name" value="Sig_transdc_His_kin-like_C"/>
</dbReference>
<dbReference type="InterPro" id="IPR036097">
    <property type="entry name" value="HisK_dim/P_sf"/>
</dbReference>
<keyword evidence="4" id="KW-0808">Transferase</keyword>
<dbReference type="InterPro" id="IPR050351">
    <property type="entry name" value="BphY/WalK/GraS-like"/>
</dbReference>
<evidence type="ECO:0000256" key="3">
    <source>
        <dbReference type="ARBA" id="ARBA00022553"/>
    </source>
</evidence>
<evidence type="ECO:0000259" key="8">
    <source>
        <dbReference type="PROSITE" id="PS50112"/>
    </source>
</evidence>
<evidence type="ECO:0000256" key="6">
    <source>
        <dbReference type="ARBA" id="ARBA00023136"/>
    </source>
</evidence>
<dbReference type="PRINTS" id="PR00344">
    <property type="entry name" value="BCTRLSENSOR"/>
</dbReference>
<dbReference type="PANTHER" id="PTHR42878">
    <property type="entry name" value="TWO-COMPONENT HISTIDINE KINASE"/>
    <property type="match status" value="1"/>
</dbReference>
<feature type="domain" description="PAC" evidence="9">
    <location>
        <begin position="76"/>
        <end position="132"/>
    </location>
</feature>
<proteinExistence type="predicted"/>
<dbReference type="Gene3D" id="3.30.450.20">
    <property type="entry name" value="PAS domain"/>
    <property type="match status" value="4"/>
</dbReference>
<evidence type="ECO:0000256" key="4">
    <source>
        <dbReference type="ARBA" id="ARBA00022679"/>
    </source>
</evidence>
<dbReference type="CDD" id="cd00130">
    <property type="entry name" value="PAS"/>
    <property type="match status" value="1"/>
</dbReference>